<sequence length="236" mass="25880">MGNKIARTIQVSASEYNLHDLPSSYNLVLKEVLGRGRFFKCPRQGLFQARRFHRSQRVRAPPLPDQRDFPCGAGLWVWPFQIRVCGFSVQARCLAFPDSGRGGAGFLRRGGSGTRGFIAIPTSSDSSFSLYLLCLKPVSLPPPLPNLYLHRSSTLYPLPPPPPPPLPTTHTLKYNVEIKNYGKGIDDSGGSFAPAWWSTHLGQDHHAQGGSDAFSRIRRVGGGVSVADFANRVVPV</sequence>
<gene>
    <name evidence="1" type="ORF">FSB_LOCUS12103</name>
</gene>
<reference evidence="1" key="1">
    <citation type="submission" date="2018-02" db="EMBL/GenBank/DDBJ databases">
        <authorList>
            <person name="Cohen D.B."/>
            <person name="Kent A.D."/>
        </authorList>
    </citation>
    <scope>NUCLEOTIDE SEQUENCE</scope>
</reference>
<proteinExistence type="predicted"/>
<organism evidence="1">
    <name type="scientific">Fagus sylvatica</name>
    <name type="common">Beechnut</name>
    <dbReference type="NCBI Taxonomy" id="28930"/>
    <lineage>
        <taxon>Eukaryota</taxon>
        <taxon>Viridiplantae</taxon>
        <taxon>Streptophyta</taxon>
        <taxon>Embryophyta</taxon>
        <taxon>Tracheophyta</taxon>
        <taxon>Spermatophyta</taxon>
        <taxon>Magnoliopsida</taxon>
        <taxon>eudicotyledons</taxon>
        <taxon>Gunneridae</taxon>
        <taxon>Pentapetalae</taxon>
        <taxon>rosids</taxon>
        <taxon>fabids</taxon>
        <taxon>Fagales</taxon>
        <taxon>Fagaceae</taxon>
        <taxon>Fagus</taxon>
    </lineage>
</organism>
<dbReference type="AlphaFoldDB" id="A0A2N9FBE0"/>
<protein>
    <submittedName>
        <fullName evidence="1">Uncharacterized protein</fullName>
    </submittedName>
</protein>
<evidence type="ECO:0000313" key="1">
    <source>
        <dbReference type="EMBL" id="SPC84221.1"/>
    </source>
</evidence>
<name>A0A2N9FBE0_FAGSY</name>
<accession>A0A2N9FBE0</accession>
<dbReference type="EMBL" id="OIVN01000695">
    <property type="protein sequence ID" value="SPC84221.1"/>
    <property type="molecule type" value="Genomic_DNA"/>
</dbReference>